<reference evidence="2" key="1">
    <citation type="journal article" date="2019" name="Int. J. Syst. Evol. Microbiol.">
        <title>The Global Catalogue of Microorganisms (GCM) 10K type strain sequencing project: providing services to taxonomists for standard genome sequencing and annotation.</title>
        <authorList>
            <consortium name="The Broad Institute Genomics Platform"/>
            <consortium name="The Broad Institute Genome Sequencing Center for Infectious Disease"/>
            <person name="Wu L."/>
            <person name="Ma J."/>
        </authorList>
    </citation>
    <scope>NUCLEOTIDE SEQUENCE [LARGE SCALE GENOMIC DNA]</scope>
    <source>
        <strain evidence="2">CCUG 50349</strain>
    </source>
</reference>
<sequence length="65" mass="7904">MINIENKKYNFEPKYDLLTISKPLFNKQQNLAYIRFQRGFGGETVLFEKKNNKWKFKEILSSWVE</sequence>
<evidence type="ECO:0000313" key="1">
    <source>
        <dbReference type="EMBL" id="MFC4740221.1"/>
    </source>
</evidence>
<evidence type="ECO:0000313" key="2">
    <source>
        <dbReference type="Proteomes" id="UP001595885"/>
    </source>
</evidence>
<name>A0ABV9P6I4_9FLAO</name>
<dbReference type="EMBL" id="JBHSGW010000025">
    <property type="protein sequence ID" value="MFC4740221.1"/>
    <property type="molecule type" value="Genomic_DNA"/>
</dbReference>
<dbReference type="Proteomes" id="UP001595885">
    <property type="component" value="Unassembled WGS sequence"/>
</dbReference>
<keyword evidence="2" id="KW-1185">Reference proteome</keyword>
<comment type="caution">
    <text evidence="1">The sequence shown here is derived from an EMBL/GenBank/DDBJ whole genome shotgun (WGS) entry which is preliminary data.</text>
</comment>
<accession>A0ABV9P6I4</accession>
<gene>
    <name evidence="1" type="ORF">ACFO3U_09480</name>
</gene>
<protein>
    <submittedName>
        <fullName evidence="1">Uncharacterized protein</fullName>
    </submittedName>
</protein>
<organism evidence="1 2">
    <name type="scientific">Flavobacterium ponti</name>
    <dbReference type="NCBI Taxonomy" id="665133"/>
    <lineage>
        <taxon>Bacteria</taxon>
        <taxon>Pseudomonadati</taxon>
        <taxon>Bacteroidota</taxon>
        <taxon>Flavobacteriia</taxon>
        <taxon>Flavobacteriales</taxon>
        <taxon>Flavobacteriaceae</taxon>
        <taxon>Flavobacterium</taxon>
    </lineage>
</organism>
<dbReference type="RefSeq" id="WP_379741154.1">
    <property type="nucleotide sequence ID" value="NZ_JBHSGW010000025.1"/>
</dbReference>
<proteinExistence type="predicted"/>